<evidence type="ECO:0008006" key="8">
    <source>
        <dbReference type="Google" id="ProtNLM"/>
    </source>
</evidence>
<dbReference type="InterPro" id="IPR024738">
    <property type="entry name" value="Hfi1/Tada1"/>
</dbReference>
<reference evidence="6" key="2">
    <citation type="submission" date="2020-08" db="EMBL/GenBank/DDBJ databases">
        <title>Plant Genome Project.</title>
        <authorList>
            <person name="Zhang R.-G."/>
        </authorList>
    </citation>
    <scope>NUCLEOTIDE SEQUENCE</scope>
    <source>
        <strain evidence="6">Huo1</strain>
        <tissue evidence="6">Leaf</tissue>
    </source>
</reference>
<dbReference type="PANTHER" id="PTHR21277">
    <property type="entry name" value="TRANSCRIPTIONAL ADAPTER 1"/>
    <property type="match status" value="1"/>
</dbReference>
<keyword evidence="3" id="KW-0804">Transcription</keyword>
<dbReference type="AlphaFoldDB" id="A0A8X8VVC6"/>
<reference evidence="6" key="1">
    <citation type="submission" date="2018-01" db="EMBL/GenBank/DDBJ databases">
        <authorList>
            <person name="Mao J.F."/>
        </authorList>
    </citation>
    <scope>NUCLEOTIDE SEQUENCE</scope>
    <source>
        <strain evidence="6">Huo1</strain>
        <tissue evidence="6">Leaf</tissue>
    </source>
</reference>
<name>A0A8X8VVC6_SALSN</name>
<evidence type="ECO:0000256" key="4">
    <source>
        <dbReference type="ARBA" id="ARBA00023242"/>
    </source>
</evidence>
<dbReference type="GO" id="GO:0000124">
    <property type="term" value="C:SAGA complex"/>
    <property type="evidence" value="ECO:0007669"/>
    <property type="project" value="UniProtKB-ARBA"/>
</dbReference>
<dbReference type="EMBL" id="PNBA02000736">
    <property type="protein sequence ID" value="KAG6383095.1"/>
    <property type="molecule type" value="Genomic_DNA"/>
</dbReference>
<dbReference type="CDD" id="cd22933">
    <property type="entry name" value="HFD_HFI1"/>
    <property type="match status" value="1"/>
</dbReference>
<organism evidence="6">
    <name type="scientific">Salvia splendens</name>
    <name type="common">Scarlet sage</name>
    <dbReference type="NCBI Taxonomy" id="180675"/>
    <lineage>
        <taxon>Eukaryota</taxon>
        <taxon>Viridiplantae</taxon>
        <taxon>Streptophyta</taxon>
        <taxon>Embryophyta</taxon>
        <taxon>Tracheophyta</taxon>
        <taxon>Spermatophyta</taxon>
        <taxon>Magnoliopsida</taxon>
        <taxon>eudicotyledons</taxon>
        <taxon>Gunneridae</taxon>
        <taxon>Pentapetalae</taxon>
        <taxon>asterids</taxon>
        <taxon>lamiids</taxon>
        <taxon>Lamiales</taxon>
        <taxon>Lamiaceae</taxon>
        <taxon>Nepetoideae</taxon>
        <taxon>Mentheae</taxon>
        <taxon>Salviinae</taxon>
        <taxon>Salvia</taxon>
        <taxon>Salvia subgen. Calosphace</taxon>
        <taxon>core Calosphace</taxon>
    </lineage>
</organism>
<dbReference type="Proteomes" id="UP000298416">
    <property type="component" value="Unassembled WGS sequence"/>
</dbReference>
<dbReference type="GO" id="GO:0005634">
    <property type="term" value="C:nucleus"/>
    <property type="evidence" value="ECO:0007669"/>
    <property type="project" value="UniProtKB-SubCell"/>
</dbReference>
<feature type="region of interest" description="Disordered" evidence="5">
    <location>
        <begin position="142"/>
        <end position="163"/>
    </location>
</feature>
<protein>
    <recommendedName>
        <fullName evidence="8">Transcriptional coactivator Hfi1/Transcriptional adapter 1</fullName>
    </recommendedName>
</protein>
<evidence type="ECO:0000256" key="5">
    <source>
        <dbReference type="SAM" id="MobiDB-lite"/>
    </source>
</evidence>
<evidence type="ECO:0000256" key="2">
    <source>
        <dbReference type="ARBA" id="ARBA00023015"/>
    </source>
</evidence>
<evidence type="ECO:0000256" key="3">
    <source>
        <dbReference type="ARBA" id="ARBA00023163"/>
    </source>
</evidence>
<keyword evidence="7" id="KW-1185">Reference proteome</keyword>
<dbReference type="PANTHER" id="PTHR21277:SF5">
    <property type="entry name" value="TRANSCRIPTIONAL ADAPTER 1"/>
    <property type="match status" value="1"/>
</dbReference>
<proteinExistence type="predicted"/>
<keyword evidence="4" id="KW-0539">Nucleus</keyword>
<dbReference type="GO" id="GO:0006357">
    <property type="term" value="P:regulation of transcription by RNA polymerase II"/>
    <property type="evidence" value="ECO:0007669"/>
    <property type="project" value="TreeGrafter"/>
</dbReference>
<evidence type="ECO:0000313" key="7">
    <source>
        <dbReference type="Proteomes" id="UP000298416"/>
    </source>
</evidence>
<comment type="caution">
    <text evidence="6">The sequence shown here is derived from an EMBL/GenBank/DDBJ whole genome shotgun (WGS) entry which is preliminary data.</text>
</comment>
<feature type="compositionally biased region" description="Basic and acidic residues" evidence="5">
    <location>
        <begin position="143"/>
        <end position="154"/>
    </location>
</feature>
<evidence type="ECO:0000313" key="6">
    <source>
        <dbReference type="EMBL" id="KAG6383095.1"/>
    </source>
</evidence>
<gene>
    <name evidence="6" type="ORF">SASPL_157165</name>
</gene>
<evidence type="ECO:0000256" key="1">
    <source>
        <dbReference type="ARBA" id="ARBA00004123"/>
    </source>
</evidence>
<comment type="subcellular location">
    <subcellularLocation>
        <location evidence="1">Nucleus</location>
    </subcellularLocation>
</comment>
<accession>A0A8X8VVC6</accession>
<keyword evidence="2" id="KW-0805">Transcription regulation</keyword>
<sequence>MQPPHHYSRINLAELKAQLVKKVGPEGSKQYFYFLHMFLSLKLSKVEFNKLCLRIIGRENIPLHNQLIRSILRNACSAKTPPPANQKDDVSRHGVHLAGKDMSTDSLLQNGSHANVAQASGSPCLSNGGGDLLPLSPRKVRTNIRDRKTGDRRSALGPNGKASFATHLPAATLSSDFGAVLENGDLNPPDMRRLLKQSGSENEILAPNAAKMSIDRRSLDVSAPSCSKDQTELIVSDDGNEASARSPLRAPLGVQLRPVSIGGAHRALPLSRSSRCLGSYSNGSLLDSLTLRERMEQIALVQGLEGVSVDSANILNHGLDAYMKGLIRSCIELVGSRSGHETTENKPNKHPSYMKLINGVKPGHQYLMQHSGKTMEVQDQRSQSPISLQDFRVAMELNPRKLGEDWPLLLEKICTHAFEE</sequence>
<dbReference type="OrthoDB" id="10264870at2759"/>
<dbReference type="Pfam" id="PF12767">
    <property type="entry name" value="SAGA-Tad1"/>
    <property type="match status" value="1"/>
</dbReference>
<dbReference type="GO" id="GO:0003713">
    <property type="term" value="F:transcription coactivator activity"/>
    <property type="evidence" value="ECO:0007669"/>
    <property type="project" value="TreeGrafter"/>
</dbReference>